<dbReference type="Pfam" id="PF06155">
    <property type="entry name" value="GBBH-like_N"/>
    <property type="match status" value="1"/>
</dbReference>
<dbReference type="InterPro" id="IPR010376">
    <property type="entry name" value="GBBH-like_N"/>
</dbReference>
<keyword evidence="2" id="KW-0408">Iron</keyword>
<sequence>MAGSKQTPPAPAPTEIAVRRQSRLLDIAFDDGASFSLPFELLRVYSPSAEVRGHGPGQETLQTGKRNVDLTALEPVGNYAVQPHFDDGHNTGMFSWEYLYWLGNNQAELWEDYLARLDAAGHGREAGRDLAMVAKAAGGHGCG</sequence>
<organism evidence="4 5">
    <name type="scientific">Noviherbaspirillum suwonense</name>
    <dbReference type="NCBI Taxonomy" id="1224511"/>
    <lineage>
        <taxon>Bacteria</taxon>
        <taxon>Pseudomonadati</taxon>
        <taxon>Pseudomonadota</taxon>
        <taxon>Betaproteobacteria</taxon>
        <taxon>Burkholderiales</taxon>
        <taxon>Oxalobacteraceae</taxon>
        <taxon>Noviherbaspirillum</taxon>
    </lineage>
</organism>
<dbReference type="Gene3D" id="3.30.2020.30">
    <property type="match status" value="1"/>
</dbReference>
<evidence type="ECO:0000313" key="5">
    <source>
        <dbReference type="Proteomes" id="UP001158049"/>
    </source>
</evidence>
<name>A0ABY1QBR2_9BURK</name>
<comment type="caution">
    <text evidence="4">The sequence shown here is derived from an EMBL/GenBank/DDBJ whole genome shotgun (WGS) entry which is preliminary data.</text>
</comment>
<dbReference type="RefSeq" id="WP_283443091.1">
    <property type="nucleotide sequence ID" value="NZ_FXUL01000011.1"/>
</dbReference>
<accession>A0ABY1QBR2</accession>
<dbReference type="PANTHER" id="PTHR35303">
    <property type="entry name" value="OS02G0197800 PROTEIN"/>
    <property type="match status" value="1"/>
</dbReference>
<feature type="domain" description="Gamma-butyrobetaine hydroxylase-like N-terminal" evidence="3">
    <location>
        <begin position="17"/>
        <end position="100"/>
    </location>
</feature>
<keyword evidence="5" id="KW-1185">Reference proteome</keyword>
<evidence type="ECO:0000313" key="4">
    <source>
        <dbReference type="EMBL" id="SMP65814.1"/>
    </source>
</evidence>
<gene>
    <name evidence="4" type="ORF">SAMN06295970_11160</name>
</gene>
<protein>
    <submittedName>
        <fullName evidence="4">DUF971 family protein</fullName>
    </submittedName>
</protein>
<reference evidence="4 5" key="1">
    <citation type="submission" date="2017-05" db="EMBL/GenBank/DDBJ databases">
        <authorList>
            <person name="Varghese N."/>
            <person name="Submissions S."/>
        </authorList>
    </citation>
    <scope>NUCLEOTIDE SEQUENCE [LARGE SCALE GENOMIC DNA]</scope>
    <source>
        <strain evidence="4 5">DSM 26001</strain>
    </source>
</reference>
<keyword evidence="1" id="KW-0479">Metal-binding</keyword>
<evidence type="ECO:0000256" key="2">
    <source>
        <dbReference type="ARBA" id="ARBA00023004"/>
    </source>
</evidence>
<evidence type="ECO:0000259" key="3">
    <source>
        <dbReference type="Pfam" id="PF06155"/>
    </source>
</evidence>
<dbReference type="PANTHER" id="PTHR35303:SF5">
    <property type="entry name" value="OS02G0197800 PROTEIN"/>
    <property type="match status" value="1"/>
</dbReference>
<evidence type="ECO:0000256" key="1">
    <source>
        <dbReference type="ARBA" id="ARBA00022723"/>
    </source>
</evidence>
<dbReference type="EMBL" id="FXUL01000011">
    <property type="protein sequence ID" value="SMP65814.1"/>
    <property type="molecule type" value="Genomic_DNA"/>
</dbReference>
<dbReference type="Proteomes" id="UP001158049">
    <property type="component" value="Unassembled WGS sequence"/>
</dbReference>
<dbReference type="InterPro" id="IPR038492">
    <property type="entry name" value="GBBH-like_N_sf"/>
</dbReference>
<proteinExistence type="predicted"/>